<comment type="domain">
    <text evidence="8">IleRS has two distinct active sites: one for aminoacylation and one for editing. The misactivated valine is translocated from the active site to the editing site, which sterically excludes the correctly activated isoleucine. The single editing site contains two valyl binding pockets, one specific for each substrate (Val-AMP or Val-tRNA(Ile)).</text>
</comment>
<dbReference type="PANTHER" id="PTHR42780">
    <property type="entry name" value="SOLEUCYL-TRNA SYNTHETASE"/>
    <property type="match status" value="1"/>
</dbReference>
<dbReference type="InterPro" id="IPR023586">
    <property type="entry name" value="Ile-tRNA-ligase_type2"/>
</dbReference>
<dbReference type="InterPro" id="IPR033709">
    <property type="entry name" value="Anticodon_Ile_ABEc"/>
</dbReference>
<dbReference type="EC" id="6.1.1.5" evidence="8"/>
<keyword evidence="8" id="KW-0963">Cytoplasm</keyword>
<evidence type="ECO:0000256" key="6">
    <source>
        <dbReference type="ARBA" id="ARBA00025217"/>
    </source>
</evidence>
<dbReference type="InterPro" id="IPR009008">
    <property type="entry name" value="Val/Leu/Ile-tRNA-synth_edit"/>
</dbReference>
<keyword evidence="3 8" id="KW-0067">ATP-binding</keyword>
<dbReference type="AlphaFoldDB" id="A0A224AJ09"/>
<feature type="short sequence motif" description="'HIGH' region" evidence="8">
    <location>
        <begin position="52"/>
        <end position="62"/>
    </location>
</feature>
<dbReference type="Pfam" id="PF19302">
    <property type="entry name" value="DUF5915"/>
    <property type="match status" value="1"/>
</dbReference>
<accession>A0A224AJ09</accession>
<keyword evidence="2 8" id="KW-0547">Nucleotide-binding</keyword>
<evidence type="ECO:0000313" key="11">
    <source>
        <dbReference type="EMBL" id="BBA17383.1"/>
    </source>
</evidence>
<dbReference type="GO" id="GO:0004822">
    <property type="term" value="F:isoleucine-tRNA ligase activity"/>
    <property type="evidence" value="ECO:0007669"/>
    <property type="project" value="UniProtKB-UniRule"/>
</dbReference>
<dbReference type="OrthoDB" id="9810365at2"/>
<dbReference type="InterPro" id="IPR014729">
    <property type="entry name" value="Rossmann-like_a/b/a_fold"/>
</dbReference>
<dbReference type="InterPro" id="IPR013155">
    <property type="entry name" value="M/V/L/I-tRNA-synth_anticd-bd"/>
</dbReference>
<keyword evidence="8" id="KW-0862">Zinc</keyword>
<dbReference type="InterPro" id="IPR002301">
    <property type="entry name" value="Ile-tRNA-ligase"/>
</dbReference>
<dbReference type="Gene3D" id="1.10.730.10">
    <property type="entry name" value="Isoleucyl-tRNA Synthetase, Domain 1"/>
    <property type="match status" value="1"/>
</dbReference>
<evidence type="ECO:0000256" key="3">
    <source>
        <dbReference type="ARBA" id="ARBA00022840"/>
    </source>
</evidence>
<dbReference type="SUPFAM" id="SSF50677">
    <property type="entry name" value="ValRS/IleRS/LeuRS editing domain"/>
    <property type="match status" value="1"/>
</dbReference>
<comment type="subcellular location">
    <subcellularLocation>
        <location evidence="8">Cytoplasm</location>
    </subcellularLocation>
</comment>
<evidence type="ECO:0000256" key="2">
    <source>
        <dbReference type="ARBA" id="ARBA00022741"/>
    </source>
</evidence>
<evidence type="ECO:0000256" key="8">
    <source>
        <dbReference type="HAMAP-Rule" id="MF_02003"/>
    </source>
</evidence>
<feature type="domain" description="Aminoacyl-tRNA synthetase class Ia" evidence="9">
    <location>
        <begin position="20"/>
        <end position="723"/>
    </location>
</feature>
<organism evidence="11 12">
    <name type="scientific">Blattabacterium cuenoti STAT</name>
    <dbReference type="NCBI Taxonomy" id="1457030"/>
    <lineage>
        <taxon>Bacteria</taxon>
        <taxon>Pseudomonadati</taxon>
        <taxon>Bacteroidota</taxon>
        <taxon>Flavobacteriia</taxon>
        <taxon>Flavobacteriales</taxon>
        <taxon>Blattabacteriaceae</taxon>
        <taxon>Blattabacterium</taxon>
    </lineage>
</organism>
<comment type="catalytic activity">
    <reaction evidence="7 8">
        <text>tRNA(Ile) + L-isoleucine + ATP = L-isoleucyl-tRNA(Ile) + AMP + diphosphate</text>
        <dbReference type="Rhea" id="RHEA:11060"/>
        <dbReference type="Rhea" id="RHEA-COMP:9666"/>
        <dbReference type="Rhea" id="RHEA-COMP:9695"/>
        <dbReference type="ChEBI" id="CHEBI:30616"/>
        <dbReference type="ChEBI" id="CHEBI:33019"/>
        <dbReference type="ChEBI" id="CHEBI:58045"/>
        <dbReference type="ChEBI" id="CHEBI:78442"/>
        <dbReference type="ChEBI" id="CHEBI:78528"/>
        <dbReference type="ChEBI" id="CHEBI:456215"/>
        <dbReference type="EC" id="6.1.1.5"/>
    </reaction>
</comment>
<evidence type="ECO:0000259" key="10">
    <source>
        <dbReference type="Pfam" id="PF08264"/>
    </source>
</evidence>
<dbReference type="GO" id="GO:0008270">
    <property type="term" value="F:zinc ion binding"/>
    <property type="evidence" value="ECO:0007669"/>
    <property type="project" value="UniProtKB-UniRule"/>
</dbReference>
<dbReference type="Pfam" id="PF00133">
    <property type="entry name" value="tRNA-synt_1"/>
    <property type="match status" value="1"/>
</dbReference>
<keyword evidence="12" id="KW-1185">Reference proteome</keyword>
<dbReference type="Gene3D" id="3.40.50.620">
    <property type="entry name" value="HUPs"/>
    <property type="match status" value="2"/>
</dbReference>
<dbReference type="NCBIfam" id="TIGR00392">
    <property type="entry name" value="ileS"/>
    <property type="match status" value="1"/>
</dbReference>
<comment type="cofactor">
    <cofactor evidence="8">
        <name>Zn(2+)</name>
        <dbReference type="ChEBI" id="CHEBI:29105"/>
    </cofactor>
</comment>
<dbReference type="Pfam" id="PF08264">
    <property type="entry name" value="Anticodon_1"/>
    <property type="match status" value="1"/>
</dbReference>
<dbReference type="HAMAP" id="MF_02003">
    <property type="entry name" value="Ile_tRNA_synth_type2"/>
    <property type="match status" value="1"/>
</dbReference>
<dbReference type="GO" id="GO:0002161">
    <property type="term" value="F:aminoacyl-tRNA deacylase activity"/>
    <property type="evidence" value="ECO:0007669"/>
    <property type="project" value="InterPro"/>
</dbReference>
<dbReference type="PANTHER" id="PTHR42780:SF1">
    <property type="entry name" value="ISOLEUCINE--TRNA LIGASE, CYTOPLASMIC"/>
    <property type="match status" value="1"/>
</dbReference>
<proteinExistence type="inferred from homology"/>
<dbReference type="CDD" id="cd07961">
    <property type="entry name" value="Anticodon_Ia_Ile_ABEc"/>
    <property type="match status" value="1"/>
</dbReference>
<dbReference type="InterPro" id="IPR002300">
    <property type="entry name" value="aa-tRNA-synth_Ia"/>
</dbReference>
<keyword evidence="4 8" id="KW-0648">Protein biosynthesis</keyword>
<reference evidence="11 12" key="1">
    <citation type="submission" date="2014-06" db="EMBL/GenBank/DDBJ databases">
        <title>Genome sequence of the intracellular symbiont Blattabacterium cuenoti, strain STAT from the wood feeding cockroach Salganea taiwanensis taiwanensis.</title>
        <authorList>
            <person name="Kinjo Y."/>
            <person name="Ohkuma M."/>
            <person name="Tokuda G."/>
        </authorList>
    </citation>
    <scope>NUCLEOTIDE SEQUENCE [LARGE SCALE GENOMIC DNA]</scope>
    <source>
        <strain evidence="11 12">STAT</strain>
    </source>
</reference>
<comment type="subunit">
    <text evidence="8">Monomer.</text>
</comment>
<dbReference type="SUPFAM" id="SSF52374">
    <property type="entry name" value="Nucleotidylyl transferase"/>
    <property type="match status" value="1"/>
</dbReference>
<comment type="similarity">
    <text evidence="8">Belongs to the class-I aminoacyl-tRNA synthetase family. IleS type 2 subfamily.</text>
</comment>
<dbReference type="GO" id="GO:0005524">
    <property type="term" value="F:ATP binding"/>
    <property type="evidence" value="ECO:0007669"/>
    <property type="project" value="UniProtKB-UniRule"/>
</dbReference>
<evidence type="ECO:0000256" key="1">
    <source>
        <dbReference type="ARBA" id="ARBA00022598"/>
    </source>
</evidence>
<dbReference type="EMBL" id="AP014608">
    <property type="protein sequence ID" value="BBA17383.1"/>
    <property type="molecule type" value="Genomic_DNA"/>
</dbReference>
<keyword evidence="1 8" id="KW-0436">Ligase</keyword>
<dbReference type="Proteomes" id="UP000263619">
    <property type="component" value="Chromosome"/>
</dbReference>
<evidence type="ECO:0000256" key="5">
    <source>
        <dbReference type="ARBA" id="ARBA00023146"/>
    </source>
</evidence>
<protein>
    <recommendedName>
        <fullName evidence="8">Isoleucine--tRNA ligase</fullName>
        <ecNumber evidence="8">6.1.1.5</ecNumber>
    </recommendedName>
    <alternativeName>
        <fullName evidence="8">Isoleucyl-tRNA synthetase</fullName>
        <shortName evidence="8">IleRS</shortName>
    </alternativeName>
</protein>
<feature type="binding site" evidence="8">
    <location>
        <position position="688"/>
    </location>
    <ligand>
        <name>ATP</name>
        <dbReference type="ChEBI" id="CHEBI:30616"/>
    </ligand>
</feature>
<feature type="domain" description="Methionyl/Valyl/Leucyl/Isoleucyl-tRNA synthetase anticodon-binding" evidence="10">
    <location>
        <begin position="771"/>
        <end position="923"/>
    </location>
</feature>
<dbReference type="RefSeq" id="WP_119305636.1">
    <property type="nucleotide sequence ID" value="NZ_AP014608.1"/>
</dbReference>
<sequence>MSRIFREYKELNLNKITIEISQFWKKNKIFQNNSNFSNKKNKISYVLYEGPPSLNGNPGIHHILARTIKDIFCRYHALKGKKIFRKAGWDAHGLPVELNVEKEMGITKDDIGKKISIKKYNNFCKKFVNKSLKKWKLFTEKIGYFIDLDNSFITYNAKYIESVWWLIKKLYDKNLIYKGQIIQPYSPAAGTGLSYHELNMPGTYKEVKQLSPFLKFKAIKNTLPEKFKNIVGDIYFISWTTSPWTIPSNTALAFGYEIDYLLVKVYNPYTSLKENIVFSEKSIHKVLLSHKFYSVSNSIEFDFYNKKNHKKPYLIIERFKGKELISSKYEQLLPWFKPYYNEKNAFQIITGNFVDPNEGTGIVHISPTFGIDDFLVAKKYNIPLMLVLNEKNIPVPLVDFQGKFLKKFPHGFSEKYVKNEFNTNQEKNSFSVDQEIILFLEKEKKIFRTERHIHFYPHCWRTEKPILYYLLNSWFIKTTEIKDKIVILNKKIQWYPDFIGKKRFDSWLRNIKDWNFSRSRYWGTPLPIWRTEKGDEEIVIGSVKELFLEIQKSVKYGFMSHNVFKDFVLDDMSDNNYDKINLHKHILDKIVLVSLKGKPMKRESDLIDVWFDSGAMPYAQFHYPFENKKYIEKNLLFPADFISEGVDQTRGWFFTLHTISSLLFNSIAYKNVLSTGLILDKDGRKMSKSKGNTINPFDLIEHYGPDAIRWYIIFNSEPWDNLKFNVKEVHIVMKKFFGTLYNIYSFFVLYANIDGFSYKEEETCDYYTELDFWILSELNTLIQKTDHYYSNYNPTKVARLISCFVLDKLSNWYVRLCRRRFWKEKYTKNKISAYQILYKCLIVISKLISPIIPFFSEKLYMDLNSVTEKEKFKSIHLTNFPSYDSNFINKKLENKMFWIQKIITMVFSIRKKNKIKIRQPLQKLLILVSDENMRFQLKQLSDILFQEANVKEIEFPSSYKNLEFIKHIKPNYKSLGPKFGKKIHSISDVINKFSQEEIKEIEKNKTYVLFIKNEKILISLEDVQISTEYIKGWSVLFDSKFTIALDLRITNILWEEGFIRELIRHIQKFRKNRKYNVIEKIFVYLSFRGNKKFQNKVKILLQKKKDFLCKETLALDIFLQEDLIKYEENIEKIYFEEKFILYIQIRKVENIKT</sequence>
<dbReference type="InterPro" id="IPR009080">
    <property type="entry name" value="tRNAsynth_Ia_anticodon-bd"/>
</dbReference>
<name>A0A224AJ09_9FLAO</name>
<dbReference type="PRINTS" id="PR00984">
    <property type="entry name" value="TRNASYNTHILE"/>
</dbReference>
<dbReference type="SUPFAM" id="SSF47323">
    <property type="entry name" value="Anticodon-binding domain of a subclass of class I aminoacyl-tRNA synthetases"/>
    <property type="match status" value="1"/>
</dbReference>
<dbReference type="GO" id="GO:0005737">
    <property type="term" value="C:cytoplasm"/>
    <property type="evidence" value="ECO:0007669"/>
    <property type="project" value="UniProtKB-SubCell"/>
</dbReference>
<feature type="short sequence motif" description="'KMSKS' region" evidence="8">
    <location>
        <begin position="685"/>
        <end position="689"/>
    </location>
</feature>
<keyword evidence="8" id="KW-0479">Metal-binding</keyword>
<evidence type="ECO:0000259" key="9">
    <source>
        <dbReference type="Pfam" id="PF00133"/>
    </source>
</evidence>
<gene>
    <name evidence="8 11" type="primary">ileS</name>
    <name evidence="11" type="ORF">STAT_473</name>
</gene>
<dbReference type="GO" id="GO:0000049">
    <property type="term" value="F:tRNA binding"/>
    <property type="evidence" value="ECO:0007669"/>
    <property type="project" value="InterPro"/>
</dbReference>
<evidence type="ECO:0000313" key="12">
    <source>
        <dbReference type="Proteomes" id="UP000263619"/>
    </source>
</evidence>
<evidence type="ECO:0000256" key="7">
    <source>
        <dbReference type="ARBA" id="ARBA00048359"/>
    </source>
</evidence>
<comment type="function">
    <text evidence="6 8">Catalyzes the attachment of isoleucine to tRNA(Ile). As IleRS can inadvertently accommodate and process structurally similar amino acids such as valine, to avoid such errors it has two additional distinct tRNA(Ile)-dependent editing activities. One activity is designated as 'pretransfer' editing and involves the hydrolysis of activated Val-AMP. The other activity is designated 'posttransfer' editing and involves deacylation of mischarged Val-tRNA(Ile).</text>
</comment>
<dbReference type="GO" id="GO:0006428">
    <property type="term" value="P:isoleucyl-tRNA aminoacylation"/>
    <property type="evidence" value="ECO:0007669"/>
    <property type="project" value="UniProtKB-UniRule"/>
</dbReference>
<keyword evidence="5 8" id="KW-0030">Aminoacyl-tRNA synthetase</keyword>
<evidence type="ECO:0000256" key="4">
    <source>
        <dbReference type="ARBA" id="ARBA00022917"/>
    </source>
</evidence>